<dbReference type="STRING" id="3827.A0A3Q7XA83"/>
<dbReference type="AlphaFoldDB" id="A0A3Q7XA83"/>
<dbReference type="Proteomes" id="UP000087171">
    <property type="component" value="Chromosome Ca5"/>
</dbReference>
<reference evidence="3" key="2">
    <citation type="submission" date="2025-08" db="UniProtKB">
        <authorList>
            <consortium name="RefSeq"/>
        </authorList>
    </citation>
    <scope>IDENTIFICATION</scope>
    <source>
        <tissue evidence="3">Etiolated seedlings</tissue>
    </source>
</reference>
<keyword evidence="2" id="KW-1185">Reference proteome</keyword>
<dbReference type="InterPro" id="IPR012337">
    <property type="entry name" value="RNaseH-like_sf"/>
</dbReference>
<proteinExistence type="predicted"/>
<evidence type="ECO:0000259" key="1">
    <source>
        <dbReference type="PROSITE" id="PS50994"/>
    </source>
</evidence>
<dbReference type="OrthoDB" id="1749397at2759"/>
<name>A0A3Q7XA83_CICAR</name>
<protein>
    <submittedName>
        <fullName evidence="3">Uncharacterized protein LOC113786686</fullName>
    </submittedName>
</protein>
<reference evidence="2" key="1">
    <citation type="journal article" date="2013" name="Nat. Biotechnol.">
        <title>Draft genome sequence of chickpea (Cicer arietinum) provides a resource for trait improvement.</title>
        <authorList>
            <person name="Varshney R.K."/>
            <person name="Song C."/>
            <person name="Saxena R.K."/>
            <person name="Azam S."/>
            <person name="Yu S."/>
            <person name="Sharpe A.G."/>
            <person name="Cannon S."/>
            <person name="Baek J."/>
            <person name="Rosen B.D."/>
            <person name="Tar'an B."/>
            <person name="Millan T."/>
            <person name="Zhang X."/>
            <person name="Ramsay L.D."/>
            <person name="Iwata A."/>
            <person name="Wang Y."/>
            <person name="Nelson W."/>
            <person name="Farmer A.D."/>
            <person name="Gaur P.M."/>
            <person name="Soderlund C."/>
            <person name="Penmetsa R.V."/>
            <person name="Xu C."/>
            <person name="Bharti A.K."/>
            <person name="He W."/>
            <person name="Winter P."/>
            <person name="Zhao S."/>
            <person name="Hane J.K."/>
            <person name="Carrasquilla-Garcia N."/>
            <person name="Condie J.A."/>
            <person name="Upadhyaya H.D."/>
            <person name="Luo M.C."/>
            <person name="Thudi M."/>
            <person name="Gowda C.L."/>
            <person name="Singh N.P."/>
            <person name="Lichtenzveig J."/>
            <person name="Gali K.K."/>
            <person name="Rubio J."/>
            <person name="Nadarajan N."/>
            <person name="Dolezel J."/>
            <person name="Bansal K.C."/>
            <person name="Xu X."/>
            <person name="Edwards D."/>
            <person name="Zhang G."/>
            <person name="Kahl G."/>
            <person name="Gil J."/>
            <person name="Singh K.B."/>
            <person name="Datta S.K."/>
            <person name="Jackson S.A."/>
            <person name="Wang J."/>
            <person name="Cook D.R."/>
        </authorList>
    </citation>
    <scope>NUCLEOTIDE SEQUENCE [LARGE SCALE GENOMIC DNA]</scope>
    <source>
        <strain evidence="2">cv. CDC Frontier</strain>
    </source>
</reference>
<evidence type="ECO:0000313" key="2">
    <source>
        <dbReference type="Proteomes" id="UP000087171"/>
    </source>
</evidence>
<dbReference type="GO" id="GO:0015074">
    <property type="term" value="P:DNA integration"/>
    <property type="evidence" value="ECO:0007669"/>
    <property type="project" value="InterPro"/>
</dbReference>
<accession>A0A3Q7XA83</accession>
<evidence type="ECO:0000313" key="3">
    <source>
        <dbReference type="RefSeq" id="XP_027190519.1"/>
    </source>
</evidence>
<dbReference type="PANTHER" id="PTHR42648">
    <property type="entry name" value="TRANSPOSASE, PUTATIVE-RELATED"/>
    <property type="match status" value="1"/>
</dbReference>
<dbReference type="InterPro" id="IPR001584">
    <property type="entry name" value="Integrase_cat-core"/>
</dbReference>
<dbReference type="PANTHER" id="PTHR42648:SF28">
    <property type="entry name" value="TRANSPOSON-ENCODED PROTEIN WITH RIBONUCLEASE H-LIKE AND RETROVIRUS ZINC FINGER-LIKE DOMAINS"/>
    <property type="match status" value="1"/>
</dbReference>
<feature type="domain" description="Integrase catalytic" evidence="1">
    <location>
        <begin position="77"/>
        <end position="187"/>
    </location>
</feature>
<dbReference type="InterPro" id="IPR036397">
    <property type="entry name" value="RNaseH_sf"/>
</dbReference>
<dbReference type="InterPro" id="IPR039537">
    <property type="entry name" value="Retrotran_Ty1/copia-like"/>
</dbReference>
<dbReference type="SUPFAM" id="SSF53098">
    <property type="entry name" value="Ribonuclease H-like"/>
    <property type="match status" value="1"/>
</dbReference>
<gene>
    <name evidence="3" type="primary">LOC113786686</name>
</gene>
<organism evidence="2 3">
    <name type="scientific">Cicer arietinum</name>
    <name type="common">Chickpea</name>
    <name type="synonym">Garbanzo</name>
    <dbReference type="NCBI Taxonomy" id="3827"/>
    <lineage>
        <taxon>Eukaryota</taxon>
        <taxon>Viridiplantae</taxon>
        <taxon>Streptophyta</taxon>
        <taxon>Embryophyta</taxon>
        <taxon>Tracheophyta</taxon>
        <taxon>Spermatophyta</taxon>
        <taxon>Magnoliopsida</taxon>
        <taxon>eudicotyledons</taxon>
        <taxon>Gunneridae</taxon>
        <taxon>Pentapetalae</taxon>
        <taxon>rosids</taxon>
        <taxon>fabids</taxon>
        <taxon>Fabales</taxon>
        <taxon>Fabaceae</taxon>
        <taxon>Papilionoideae</taxon>
        <taxon>50 kb inversion clade</taxon>
        <taxon>NPAAA clade</taxon>
        <taxon>Hologalegina</taxon>
        <taxon>IRL clade</taxon>
        <taxon>Cicereae</taxon>
        <taxon>Cicer</taxon>
    </lineage>
</organism>
<sequence>MKEDEWKLLDRQAFGVIRLTLSRNVVVNFAKEKTTTSLMSTLFSMCEKSSSSSFDEVVVYVTDNIRRKQKRFSFQRNGRTPKKKKFELVHSDVWGLTIVSSIGGKHYFMNFIDDHSRNEWIYFLKHKSEVFETFKKWKVMVENEIKKLITDNGGEYEDIRFKKLCYKHDIRMERTVPSMPQHNGVVV</sequence>
<dbReference type="PROSITE" id="PS50994">
    <property type="entry name" value="INTEGRASE"/>
    <property type="match status" value="1"/>
</dbReference>
<dbReference type="GO" id="GO:0003676">
    <property type="term" value="F:nucleic acid binding"/>
    <property type="evidence" value="ECO:0007669"/>
    <property type="project" value="InterPro"/>
</dbReference>
<dbReference type="Pfam" id="PF00665">
    <property type="entry name" value="rve"/>
    <property type="match status" value="1"/>
</dbReference>
<dbReference type="RefSeq" id="XP_027190519.1">
    <property type="nucleotide sequence ID" value="XM_027334718.1"/>
</dbReference>
<dbReference type="Gene3D" id="3.30.420.10">
    <property type="entry name" value="Ribonuclease H-like superfamily/Ribonuclease H"/>
    <property type="match status" value="1"/>
</dbReference>